<keyword evidence="3" id="KW-0964">Secreted</keyword>
<dbReference type="SUPFAM" id="SSF49401">
    <property type="entry name" value="Bacterial adhesins"/>
    <property type="match status" value="2"/>
</dbReference>
<sequence>MKKRIDYLSNKQNKYSIRRFTVGTTSVIVGATILFGIGNHQAQASEQSNDTTQSSKNNASADSEKNNMIETPQLNTTANDTSDISANTNSANVDSTAKPMSTQTSNTTTTEPASTNETPQPTAIKDQATAAKMQDQTVPQEANSQVDNKTTKDANSIATNSELKNPQTLDLPQSSPQTISNAQGTSKPSVRTRAVRSLTVAEPVVNAADAKGTNVNDKVTASNLQLQKTTFDPNQSGNTFMAANFTVTDKVKSGDYFTAKLPDSLTGNGDVDYSNSNNTMPIADIKSTNGDVVAKATYDILTKTYTFVFTDYVNDKENINGQFSLPLFTDRAKAPKSGTYDANINIADEMFDNKITYNYSSPIAGIDKPNGANISSQIIGVDTASGQNTYKQTVFVNPKQRVLGNTWVYIKGYQDKIEESSGKVSATDTKLRIFEVNDTSKLSDSYYADPNDSNLKEVTGEFNNRIFYEHPNVASINFGDINKTYVVLVEGHYDNTGKNLKTQVIQENIDPATGKDYSIFGWNNENVVRYGGGSADGDSAVNPVDPTPGPPVDPEPEPEPTPDPEPSPEPEPEPTPDPEPSPEPEPEPTPD</sequence>
<evidence type="ECO:0000256" key="6">
    <source>
        <dbReference type="SAM" id="MobiDB-lite"/>
    </source>
</evidence>
<evidence type="ECO:0000313" key="11">
    <source>
        <dbReference type="EMBL" id="EIA13760.1"/>
    </source>
</evidence>
<feature type="compositionally biased region" description="Polar residues" evidence="6">
    <location>
        <begin position="68"/>
        <end position="101"/>
    </location>
</feature>
<evidence type="ECO:0000259" key="10">
    <source>
        <dbReference type="Pfam" id="PF17961"/>
    </source>
</evidence>
<evidence type="ECO:0000256" key="5">
    <source>
        <dbReference type="ARBA" id="ARBA00023088"/>
    </source>
</evidence>
<dbReference type="Pfam" id="PF17961">
    <property type="entry name" value="Big_8"/>
    <property type="match status" value="1"/>
</dbReference>
<dbReference type="NCBIfam" id="NF033845">
    <property type="entry name" value="MSCRAMM_ClfB"/>
    <property type="match status" value="1"/>
</dbReference>
<feature type="domain" description="YSIRK Gram-positive signal peptide" evidence="8">
    <location>
        <begin position="10"/>
        <end position="35"/>
    </location>
</feature>
<dbReference type="Gene3D" id="2.60.40.1280">
    <property type="match status" value="1"/>
</dbReference>
<feature type="transmembrane region" description="Helical" evidence="7">
    <location>
        <begin position="20"/>
        <end position="38"/>
    </location>
</feature>
<feature type="region of interest" description="Disordered" evidence="6">
    <location>
        <begin position="530"/>
        <end position="591"/>
    </location>
</feature>
<dbReference type="Proteomes" id="UP000003093">
    <property type="component" value="Unassembled WGS sequence"/>
</dbReference>
<evidence type="ECO:0000259" key="8">
    <source>
        <dbReference type="Pfam" id="PF04650"/>
    </source>
</evidence>
<keyword evidence="5" id="KW-0572">Peptidoglycan-anchor</keyword>
<dbReference type="InterPro" id="IPR011266">
    <property type="entry name" value="Adhesin_Fg-bd_dom_2"/>
</dbReference>
<feature type="compositionally biased region" description="Acidic residues" evidence="6">
    <location>
        <begin position="554"/>
        <end position="591"/>
    </location>
</feature>
<dbReference type="PANTHER" id="PTHR48148">
    <property type="entry name" value="KERATINOCYTE PROLINE-RICH PROTEIN"/>
    <property type="match status" value="1"/>
</dbReference>
<keyword evidence="2" id="KW-0134">Cell wall</keyword>
<dbReference type="InterPro" id="IPR005877">
    <property type="entry name" value="YSIRK_signal_dom"/>
</dbReference>
<comment type="subcellular location">
    <subcellularLocation>
        <location evidence="1">Secreted</location>
        <location evidence="1">Cell wall</location>
        <topology evidence="1">Peptidoglycan-anchor</topology>
    </subcellularLocation>
</comment>
<dbReference type="InterPro" id="IPR041171">
    <property type="entry name" value="SDR_Ig"/>
</dbReference>
<feature type="region of interest" description="Disordered" evidence="6">
    <location>
        <begin position="44"/>
        <end position="192"/>
    </location>
</feature>
<name>A0ABC9PZM6_STAA5</name>
<dbReference type="InterPro" id="IPR008966">
    <property type="entry name" value="Adhesion_dom_sf"/>
</dbReference>
<evidence type="ECO:0000256" key="2">
    <source>
        <dbReference type="ARBA" id="ARBA00022512"/>
    </source>
</evidence>
<dbReference type="EMBL" id="AIDT01000011">
    <property type="protein sequence ID" value="EIA13760.1"/>
    <property type="molecule type" value="Genomic_DNA"/>
</dbReference>
<keyword evidence="7" id="KW-1133">Transmembrane helix</keyword>
<dbReference type="PANTHER" id="PTHR48148:SF3">
    <property type="entry name" value="KERATINOCYTE PROLINE-RICH PROTEIN"/>
    <property type="match status" value="1"/>
</dbReference>
<dbReference type="InterPro" id="IPR011252">
    <property type="entry name" value="Fibrogen-bd_dom1"/>
</dbReference>
<feature type="non-terminal residue" evidence="11">
    <location>
        <position position="591"/>
    </location>
</feature>
<feature type="compositionally biased region" description="Polar residues" evidence="6">
    <location>
        <begin position="134"/>
        <end position="189"/>
    </location>
</feature>
<dbReference type="Pfam" id="PF04650">
    <property type="entry name" value="YSIRK_signal"/>
    <property type="match status" value="1"/>
</dbReference>
<dbReference type="RefSeq" id="WP_000745823.1">
    <property type="nucleotide sequence ID" value="NZ_AIDT01000011.1"/>
</dbReference>
<evidence type="ECO:0000256" key="1">
    <source>
        <dbReference type="ARBA" id="ARBA00004168"/>
    </source>
</evidence>
<protein>
    <submittedName>
        <fullName evidence="11">Clumping factor B</fullName>
    </submittedName>
</protein>
<feature type="compositionally biased region" description="Polar residues" evidence="6">
    <location>
        <begin position="44"/>
        <end position="61"/>
    </location>
</feature>
<gene>
    <name evidence="11" type="ORF">ST398NM02_2679</name>
</gene>
<comment type="caution">
    <text evidence="11">The sequence shown here is derived from an EMBL/GenBank/DDBJ whole genome shotgun (WGS) entry which is preliminary data.</text>
</comment>
<feature type="domain" description="SDR-like Ig" evidence="10">
    <location>
        <begin position="233"/>
        <end position="338"/>
    </location>
</feature>
<keyword evidence="7" id="KW-0812">Transmembrane</keyword>
<keyword evidence="7" id="KW-0472">Membrane</keyword>
<feature type="domain" description="Fibrinogen-binding" evidence="9">
    <location>
        <begin position="368"/>
        <end position="524"/>
    </location>
</feature>
<accession>A0ABC9PZM6</accession>
<reference evidence="11 12" key="1">
    <citation type="journal article" date="2012" name="MBio">
        <title>Identification of a highly transmissible animal-independent Staphylococcus aureus ST398 clone with distinct genomic and cell adhesion properties.</title>
        <authorList>
            <person name="Uhlemann A.C."/>
            <person name="Porcella S.F."/>
            <person name="Trivedi S."/>
            <person name="Sullivan S.B."/>
            <person name="Hafer C."/>
            <person name="Kennedy A.D."/>
            <person name="Barbian K.D."/>
            <person name="McCarthy A.J."/>
            <person name="Street C."/>
            <person name="Hirschberg D.L."/>
            <person name="Lipkin W.I."/>
            <person name="Lindsay J.A."/>
            <person name="DeLeo F.R."/>
            <person name="Lowy F.D."/>
        </authorList>
    </citation>
    <scope>NUCLEOTIDE SEQUENCE [LARGE SCALE GENOMIC DNA]</scope>
    <source>
        <strain evidence="11 12">DR10</strain>
    </source>
</reference>
<evidence type="ECO:0000256" key="3">
    <source>
        <dbReference type="ARBA" id="ARBA00022525"/>
    </source>
</evidence>
<proteinExistence type="predicted"/>
<feature type="compositionally biased region" description="Low complexity" evidence="6">
    <location>
        <begin position="102"/>
        <end position="119"/>
    </location>
</feature>
<organism evidence="11 12">
    <name type="scientific">Staphylococcus aureus subsp. aureus DR10</name>
    <dbReference type="NCBI Taxonomy" id="1155079"/>
    <lineage>
        <taxon>Bacteria</taxon>
        <taxon>Bacillati</taxon>
        <taxon>Bacillota</taxon>
        <taxon>Bacilli</taxon>
        <taxon>Bacillales</taxon>
        <taxon>Staphylococcaceae</taxon>
        <taxon>Staphylococcus</taxon>
    </lineage>
</organism>
<dbReference type="Pfam" id="PF10425">
    <property type="entry name" value="SdrG_C_C"/>
    <property type="match status" value="1"/>
</dbReference>
<evidence type="ECO:0000259" key="9">
    <source>
        <dbReference type="Pfam" id="PF10425"/>
    </source>
</evidence>
<evidence type="ECO:0000256" key="4">
    <source>
        <dbReference type="ARBA" id="ARBA00022729"/>
    </source>
</evidence>
<dbReference type="Gene3D" id="2.60.40.1290">
    <property type="match status" value="1"/>
</dbReference>
<evidence type="ECO:0000313" key="12">
    <source>
        <dbReference type="Proteomes" id="UP000003093"/>
    </source>
</evidence>
<keyword evidence="4" id="KW-0732">Signal</keyword>
<evidence type="ECO:0000256" key="7">
    <source>
        <dbReference type="SAM" id="Phobius"/>
    </source>
</evidence>
<dbReference type="AlphaFoldDB" id="A0ABC9PZM6"/>
<dbReference type="NCBIfam" id="TIGR01168">
    <property type="entry name" value="YSIRK_signal"/>
    <property type="match status" value="1"/>
</dbReference>